<feature type="domain" description="HTH cro/C1-type" evidence="3">
    <location>
        <begin position="1"/>
        <end position="52"/>
    </location>
</feature>
<evidence type="ECO:0000256" key="1">
    <source>
        <dbReference type="ARBA" id="ARBA00023125"/>
    </source>
</evidence>
<evidence type="ECO:0000256" key="2">
    <source>
        <dbReference type="SAM" id="Phobius"/>
    </source>
</evidence>
<dbReference type="EMBL" id="CP042392">
    <property type="protein sequence ID" value="QEA52843.1"/>
    <property type="molecule type" value="Genomic_DNA"/>
</dbReference>
<dbReference type="PANTHER" id="PTHR46558:SF4">
    <property type="entry name" value="DNA-BIDING PHAGE PROTEIN"/>
    <property type="match status" value="1"/>
</dbReference>
<keyword evidence="2" id="KW-0812">Transmembrane</keyword>
<keyword evidence="2" id="KW-0472">Membrane</keyword>
<dbReference type="InterPro" id="IPR001387">
    <property type="entry name" value="Cro/C1-type_HTH"/>
</dbReference>
<dbReference type="Proteomes" id="UP000321772">
    <property type="component" value="Chromosome"/>
</dbReference>
<dbReference type="SMART" id="SM00530">
    <property type="entry name" value="HTH_XRE"/>
    <property type="match status" value="1"/>
</dbReference>
<keyword evidence="2" id="KW-1133">Transmembrane helix</keyword>
<gene>
    <name evidence="4" type="ORF">FGL77_05685</name>
</gene>
<feature type="transmembrane region" description="Helical" evidence="2">
    <location>
        <begin position="77"/>
        <end position="96"/>
    </location>
</feature>
<dbReference type="RefSeq" id="WP_100215941.1">
    <property type="nucleotide sequence ID" value="NZ_CP042392.1"/>
</dbReference>
<dbReference type="Pfam" id="PF01381">
    <property type="entry name" value="HTH_3"/>
    <property type="match status" value="1"/>
</dbReference>
<dbReference type="PANTHER" id="PTHR46558">
    <property type="entry name" value="TRACRIPTIONAL REGULATORY PROTEIN-RELATED-RELATED"/>
    <property type="match status" value="1"/>
</dbReference>
<dbReference type="PROSITE" id="PS50943">
    <property type="entry name" value="HTH_CROC1"/>
    <property type="match status" value="1"/>
</dbReference>
<dbReference type="CDD" id="cd00093">
    <property type="entry name" value="HTH_XRE"/>
    <property type="match status" value="1"/>
</dbReference>
<protein>
    <submittedName>
        <fullName evidence="4">Helix-turn-helix transcriptional regulator</fullName>
    </submittedName>
</protein>
<proteinExistence type="predicted"/>
<dbReference type="Gene3D" id="1.10.260.40">
    <property type="entry name" value="lambda repressor-like DNA-binding domains"/>
    <property type="match status" value="1"/>
</dbReference>
<dbReference type="AlphaFoldDB" id="A0A5B8TDM0"/>
<reference evidence="4 5" key="1">
    <citation type="submission" date="2019-06" db="EMBL/GenBank/DDBJ databases">
        <title>Genome analyses of bacteria isolated from kimchi.</title>
        <authorList>
            <person name="Lee S."/>
            <person name="Ahn S."/>
            <person name="Roh S."/>
        </authorList>
    </citation>
    <scope>NUCLEOTIDE SEQUENCE [LARGE SCALE GENOMIC DNA]</scope>
    <source>
        <strain evidence="4 5">CBA3616</strain>
    </source>
</reference>
<organism evidence="4 5">
    <name type="scientific">Loigolactobacillus coryniformis</name>
    <dbReference type="NCBI Taxonomy" id="1610"/>
    <lineage>
        <taxon>Bacteria</taxon>
        <taxon>Bacillati</taxon>
        <taxon>Bacillota</taxon>
        <taxon>Bacilli</taxon>
        <taxon>Lactobacillales</taxon>
        <taxon>Lactobacillaceae</taxon>
        <taxon>Loigolactobacillus</taxon>
    </lineage>
</organism>
<accession>A0A5B8TDM0</accession>
<dbReference type="InterPro" id="IPR010982">
    <property type="entry name" value="Lambda_DNA-bd_dom_sf"/>
</dbReference>
<evidence type="ECO:0000313" key="4">
    <source>
        <dbReference type="EMBL" id="QEA52843.1"/>
    </source>
</evidence>
<dbReference type="GO" id="GO:0003677">
    <property type="term" value="F:DNA binding"/>
    <property type="evidence" value="ECO:0007669"/>
    <property type="project" value="UniProtKB-KW"/>
</dbReference>
<evidence type="ECO:0000313" key="5">
    <source>
        <dbReference type="Proteomes" id="UP000321772"/>
    </source>
</evidence>
<name>A0A5B8TDM0_9LACO</name>
<dbReference type="SUPFAM" id="SSF47413">
    <property type="entry name" value="lambda repressor-like DNA-binding domains"/>
    <property type="match status" value="1"/>
</dbReference>
<keyword evidence="1" id="KW-0238">DNA-binding</keyword>
<sequence length="100" mass="11612">MREAKGLSQAEIATQLFISRQAVSRWESGNVTPDVTNLVQLAEFLAVDLDELVLGKEKDLHQSAKTLMNRWQFVARYWWLLFAIGGWLTWFIPRIVHAFH</sequence>
<evidence type="ECO:0000259" key="3">
    <source>
        <dbReference type="PROSITE" id="PS50943"/>
    </source>
</evidence>